<keyword evidence="5" id="KW-0677">Repeat</keyword>
<organism evidence="12 13">
    <name type="scientific">Rhizopus oryzae</name>
    <name type="common">Mucormycosis agent</name>
    <name type="synonym">Rhizopus arrhizus var. delemar</name>
    <dbReference type="NCBI Taxonomy" id="64495"/>
    <lineage>
        <taxon>Eukaryota</taxon>
        <taxon>Fungi</taxon>
        <taxon>Fungi incertae sedis</taxon>
        <taxon>Mucoromycota</taxon>
        <taxon>Mucoromycotina</taxon>
        <taxon>Mucoromycetes</taxon>
        <taxon>Mucorales</taxon>
        <taxon>Mucorineae</taxon>
        <taxon>Rhizopodaceae</taxon>
        <taxon>Rhizopus</taxon>
    </lineage>
</organism>
<evidence type="ECO:0000256" key="1">
    <source>
        <dbReference type="ARBA" id="ARBA00004324"/>
    </source>
</evidence>
<dbReference type="GO" id="GO:0070628">
    <property type="term" value="F:proteasome binding"/>
    <property type="evidence" value="ECO:0007669"/>
    <property type="project" value="InterPro"/>
</dbReference>
<evidence type="ECO:0000256" key="7">
    <source>
        <dbReference type="ARBA" id="ARBA00023204"/>
    </source>
</evidence>
<gene>
    <name evidence="12" type="ORF">G6F64_004686</name>
</gene>
<comment type="similarity">
    <text evidence="3">Belongs to the BLM10 family.</text>
</comment>
<reference evidence="12" key="1">
    <citation type="journal article" date="2020" name="Microb. Genom.">
        <title>Genetic diversity of clinical and environmental Mucorales isolates obtained from an investigation of mucormycosis cases among solid organ transplant recipients.</title>
        <authorList>
            <person name="Nguyen M.H."/>
            <person name="Kaul D."/>
            <person name="Muto C."/>
            <person name="Cheng S.J."/>
            <person name="Richter R.A."/>
            <person name="Bruno V.M."/>
            <person name="Liu G."/>
            <person name="Beyhan S."/>
            <person name="Sundermann A.J."/>
            <person name="Mounaud S."/>
            <person name="Pasculle A.W."/>
            <person name="Nierman W.C."/>
            <person name="Driscoll E."/>
            <person name="Cumbie R."/>
            <person name="Clancy C.J."/>
            <person name="Dupont C.L."/>
        </authorList>
    </citation>
    <scope>NUCLEOTIDE SEQUENCE</scope>
    <source>
        <strain evidence="12">GL11</strain>
    </source>
</reference>
<protein>
    <recommendedName>
        <fullName evidence="14">Proteasome activator subunit 4</fullName>
    </recommendedName>
</protein>
<keyword evidence="4" id="KW-0963">Cytoplasm</keyword>
<sequence>MHYSQSLPYAHLLEGEAEEWLKDIRNNLVICVKAKDFAPGAVAWVRRLTSYLDMKHALPRELRASFAKLLYEMTITPGMDPALIELWSSNCIRLIRNKKKLSPEDLQVDWRPLYELIHDTLFPKARERTLISESKMMSSVLKLAELAQRFFSPNAAAEILSEFLPKFTIHSVPDAILCQGYLALFLPVEYQPTHTTGPQTYLPTLFSLWSMLTYSAAYDAQFTYLISRIAEFNVSHGTCEVGLFTKQQIQTVFTVGLKMMNLPVGTRSDGSSSTGGAAGGATTGYGSAGIRVDSKAGSALLLRKKPEKFKALARFIVYTIMSDHTHTSYTLSSLSEMIQATELYFHPSNHGTWAYMLTQFARHLCHEFLKRWREELDEDCETPRERRLTAEMRKQFVLIMRPVLYLSMFGKDQFILSASLASLRYLAWLEPSLIFPGLLERVYPSLETLTETHRTTSALGILIDVAKPLFSRENYPAGGKHLLPLLHLAIPGIDMNDPLKTITSLMFVSTALMTISIMDMTQQLGDYTPSEDIENPFGEFSAETEDYLVKISTTQFEEWLAKFMNRVFTIFENLPQENRKKQGSSSHTIESGLTQVVLHTCDVVFGQLSDELYDLALRLIVEFVNDRVLSNATRAVGLLCDLTASVNPKKAAKALIPLCVEQIKAELEHGASSTVSHSASSHVVQSDATFHWYQNILFSVVSNLGAEVLNYKRELIEITDLMITHCRSRRGMMWTGKLIRSILFTLLQIYPTEFKSLTPSQWNDRDFMAKHAHQVWGQPGDPAHLDIQWHVPSEAEKDFALEFVLHLWTPTTKRLSEIIETAPEVNSHEQSNELCRLLAVLRNCLMGSATMVADDGIEGDQLDAIDSDDMDCDDEDNRQYIAKRLEVGYAFTDPHDPRMQQARELRKSAGELIHALALFFKTKREDDVESIKIWIKIARAYLSERGVEKSQFERSKAGYSYAKNVDKTPLCKKRYPRNVLIRRAYNHHLLRLRQNVQGRLRTPHHDALLMDLLDFSLSAYAEIRKPSQVALSATARCFRGAKNLILPVLLDALKPSTSPDRMKGALYLFTHKSLLLPCLRDWKFIPSFITAICHAQHQDKLTIQELIRKVFMEYISNVHSLSFHVLDNPKLGPVLSSIAPCNEAEVSERKHKVHTHETFMITAYTDLMKHLLEFLQDSRVHWRFATMAANFVEVLLRVDVKPTTELAKFANQATLSELPTMRRIGVSATTQLLLYIKQRTIAAGNPELLIKKKKLRNPLKVEVQVQEGQEDLGKRLLQASFDNADDSLLVDDTTLGWYVWPTCYTAYKTNTRDTLFEAIEPNSLDAFNVFSETFTSTEYWTKLSAYLSEEVHQKNEDSFSESHARLFSSIFQTFQDLPLEAAKPSIESLCEAMDQKNAQRAASEILAGLIRGTKHWRLSKLDALWQWLCPVLQKVFAGITPDSLTYWESFVKFCFTRRDPRRLVPLMDILLASELDPSSDAAFNEARTLLLIRAMIIKLQWRCLPLVDRLLPSYLNNLQHPYKQVREVIGGNIYELLQLEWVPSYSSVAHLLEVNAVTDGVGNVPTKLNSEQQERVRLIMDRLDVWLGEMGDNTASSDYAHASKTILCWLHETLIHWRLSGTLPYIIPFLSKLFVMQEMNDDQDLQVMATRVLNLVAQLSYPPSMLPDLIDQFLTILTTSTSWHIRIRVLPILQVFFFKHLFAMSSAQLLRIMEVISQMLLDTQIEVRQLASVTLGGLVRCSQRDAIQSLLQQFEAKMRHKIPKRKRDPVTGKSVEPAGFAEAVLQKHAGVLGLSCLINAFPYEVPEWMPVILVELADCISDPAAEIQATVRKTFSDFRRTHSDTWHEDMVKFNEDQLSILNDMLISPSYYA</sequence>
<evidence type="ECO:0000313" key="12">
    <source>
        <dbReference type="EMBL" id="KAG1310268.1"/>
    </source>
</evidence>
<proteinExistence type="inferred from homology"/>
<evidence type="ECO:0000259" key="10">
    <source>
        <dbReference type="Pfam" id="PF16507"/>
    </source>
</evidence>
<dbReference type="InterPro" id="IPR055455">
    <property type="entry name" value="HEAT_PSME4"/>
</dbReference>
<evidence type="ECO:0000259" key="9">
    <source>
        <dbReference type="Pfam" id="PF11919"/>
    </source>
</evidence>
<evidence type="ECO:0000313" key="13">
    <source>
        <dbReference type="Proteomes" id="UP000716291"/>
    </source>
</evidence>
<comment type="caution">
    <text evidence="12">The sequence shown here is derived from an EMBL/GenBank/DDBJ whole genome shotgun (WGS) entry which is preliminary data.</text>
</comment>
<evidence type="ECO:0000259" key="11">
    <source>
        <dbReference type="Pfam" id="PF23096"/>
    </source>
</evidence>
<evidence type="ECO:0008006" key="14">
    <source>
        <dbReference type="Google" id="ProtNLM"/>
    </source>
</evidence>
<dbReference type="InterPro" id="IPR011989">
    <property type="entry name" value="ARM-like"/>
</dbReference>
<keyword evidence="7" id="KW-0234">DNA repair</keyword>
<dbReference type="Pfam" id="PF11919">
    <property type="entry name" value="PSME4_C"/>
    <property type="match status" value="1"/>
</dbReference>
<feature type="domain" description="Proteasome activator complex subunit 4-like HEAT repeat-like" evidence="11">
    <location>
        <begin position="1287"/>
        <end position="1491"/>
    </location>
</feature>
<feature type="domain" description="Proteasome activator Blm10 middle HEAT repeats region" evidence="10">
    <location>
        <begin position="334"/>
        <end position="851"/>
    </location>
</feature>
<dbReference type="InterPro" id="IPR035309">
    <property type="entry name" value="PSME4"/>
</dbReference>
<feature type="domain" description="Proteasome activator complex subunit 4 C-terminal" evidence="9">
    <location>
        <begin position="1785"/>
        <end position="1872"/>
    </location>
</feature>
<evidence type="ECO:0000256" key="4">
    <source>
        <dbReference type="ARBA" id="ARBA00022490"/>
    </source>
</evidence>
<evidence type="ECO:0000256" key="6">
    <source>
        <dbReference type="ARBA" id="ARBA00022763"/>
    </source>
</evidence>
<dbReference type="PANTHER" id="PTHR32170:SF3">
    <property type="entry name" value="PROTEASOME ACTIVATOR COMPLEX SUBUNIT 4"/>
    <property type="match status" value="1"/>
</dbReference>
<name>A0A9P6XC11_RHIOR</name>
<dbReference type="InterPro" id="IPR021843">
    <property type="entry name" value="PSME4_C"/>
</dbReference>
<dbReference type="OrthoDB" id="17907at2759"/>
<dbReference type="Gene3D" id="1.25.10.10">
    <property type="entry name" value="Leucine-rich Repeat Variant"/>
    <property type="match status" value="1"/>
</dbReference>
<dbReference type="GO" id="GO:0010499">
    <property type="term" value="P:proteasomal ubiquitin-independent protein catabolic process"/>
    <property type="evidence" value="ECO:0007669"/>
    <property type="project" value="TreeGrafter"/>
</dbReference>
<dbReference type="GO" id="GO:0016607">
    <property type="term" value="C:nuclear speck"/>
    <property type="evidence" value="ECO:0007669"/>
    <property type="project" value="UniProtKB-SubCell"/>
</dbReference>
<dbReference type="EMBL" id="JAANQT010000529">
    <property type="protein sequence ID" value="KAG1310268.1"/>
    <property type="molecule type" value="Genomic_DNA"/>
</dbReference>
<keyword evidence="13" id="KW-1185">Reference proteome</keyword>
<evidence type="ECO:0000256" key="2">
    <source>
        <dbReference type="ARBA" id="ARBA00004496"/>
    </source>
</evidence>
<dbReference type="SUPFAM" id="SSF48371">
    <property type="entry name" value="ARM repeat"/>
    <property type="match status" value="2"/>
</dbReference>
<dbReference type="Proteomes" id="UP000716291">
    <property type="component" value="Unassembled WGS sequence"/>
</dbReference>
<accession>A0A9P6XC11</accession>
<dbReference type="GO" id="GO:0005829">
    <property type="term" value="C:cytosol"/>
    <property type="evidence" value="ECO:0007669"/>
    <property type="project" value="TreeGrafter"/>
</dbReference>
<dbReference type="Pfam" id="PF16507">
    <property type="entry name" value="HEAT_PSME4_mid"/>
    <property type="match status" value="1"/>
</dbReference>
<keyword evidence="8" id="KW-0539">Nucleus</keyword>
<dbReference type="PANTHER" id="PTHR32170">
    <property type="entry name" value="PROTEASOME ACTIVATOR COMPLEX SUBUNIT 4"/>
    <property type="match status" value="1"/>
</dbReference>
<evidence type="ECO:0000256" key="5">
    <source>
        <dbReference type="ARBA" id="ARBA00022737"/>
    </source>
</evidence>
<evidence type="ECO:0000256" key="3">
    <source>
        <dbReference type="ARBA" id="ARBA00005739"/>
    </source>
</evidence>
<dbReference type="GO" id="GO:0016504">
    <property type="term" value="F:peptidase activator activity"/>
    <property type="evidence" value="ECO:0007669"/>
    <property type="project" value="InterPro"/>
</dbReference>
<dbReference type="GO" id="GO:0006281">
    <property type="term" value="P:DNA repair"/>
    <property type="evidence" value="ECO:0007669"/>
    <property type="project" value="UniProtKB-KW"/>
</dbReference>
<dbReference type="InterPro" id="IPR016024">
    <property type="entry name" value="ARM-type_fold"/>
</dbReference>
<keyword evidence="6" id="KW-0227">DNA damage</keyword>
<evidence type="ECO:0000256" key="8">
    <source>
        <dbReference type="ARBA" id="ARBA00023242"/>
    </source>
</evidence>
<comment type="subcellular location">
    <subcellularLocation>
        <location evidence="2">Cytoplasm</location>
    </subcellularLocation>
    <subcellularLocation>
        <location evidence="1">Nucleus speckle</location>
    </subcellularLocation>
</comment>
<dbReference type="InterPro" id="IPR032430">
    <property type="entry name" value="Blm10_mid"/>
</dbReference>
<dbReference type="Pfam" id="PF23096">
    <property type="entry name" value="HEAT_PSME4"/>
    <property type="match status" value="1"/>
</dbReference>